<name>A0A8J2ZUK8_9BACL</name>
<evidence type="ECO:0000313" key="2">
    <source>
        <dbReference type="EMBL" id="GGH77887.1"/>
    </source>
</evidence>
<protein>
    <recommendedName>
        <fullName evidence="1">Aminoglycoside phosphotransferase domain-containing protein</fullName>
    </recommendedName>
</protein>
<gene>
    <name evidence="2" type="ORF">GCM10007096_10450</name>
</gene>
<dbReference type="Pfam" id="PF01636">
    <property type="entry name" value="APH"/>
    <property type="match status" value="1"/>
</dbReference>
<dbReference type="InterPro" id="IPR011009">
    <property type="entry name" value="Kinase-like_dom_sf"/>
</dbReference>
<keyword evidence="3" id="KW-1185">Reference proteome</keyword>
<evidence type="ECO:0000259" key="1">
    <source>
        <dbReference type="Pfam" id="PF01636"/>
    </source>
</evidence>
<dbReference type="Gene3D" id="3.30.200.150">
    <property type="match status" value="1"/>
</dbReference>
<sequence length="308" mass="35476">MKSFKLDMGIEEAERNLAVLLGERVQDVTSIEMGELSKVFSFKSKEGAFVVHFRQESESLEKARYIYGAYGEQLPIPRIVKAGEMDGLFYTISHKVQGTPMSLLAVLEQEQLVDEIAQHVLAIKRVPIEKEKGFGTISPTGETEVHTWLEALAAFFREDQEGFHKNWTALYEHSFLDKGLFEEGFTAMMTLARCSPDRPSLVHGDFHLGNMLAEGQKVTGIVDWEMAMYGDFMFDVACLHFWAPHLGFPEKIREVYYEQEGDIPYFEERLYCHMLFKAIDGLRFYAKKDDKPSYDYMTQRVTNILKQM</sequence>
<dbReference type="EMBL" id="BMFV01000005">
    <property type="protein sequence ID" value="GGH77887.1"/>
    <property type="molecule type" value="Genomic_DNA"/>
</dbReference>
<feature type="domain" description="Aminoglycoside phosphotransferase" evidence="1">
    <location>
        <begin position="28"/>
        <end position="243"/>
    </location>
</feature>
<dbReference type="Proteomes" id="UP000656813">
    <property type="component" value="Unassembled WGS sequence"/>
</dbReference>
<dbReference type="InterPro" id="IPR051678">
    <property type="entry name" value="AGP_Transferase"/>
</dbReference>
<organism evidence="2 3">
    <name type="scientific">Pullulanibacillus pueri</name>
    <dbReference type="NCBI Taxonomy" id="1437324"/>
    <lineage>
        <taxon>Bacteria</taxon>
        <taxon>Bacillati</taxon>
        <taxon>Bacillota</taxon>
        <taxon>Bacilli</taxon>
        <taxon>Bacillales</taxon>
        <taxon>Sporolactobacillaceae</taxon>
        <taxon>Pullulanibacillus</taxon>
    </lineage>
</organism>
<proteinExistence type="predicted"/>
<evidence type="ECO:0000313" key="3">
    <source>
        <dbReference type="Proteomes" id="UP000656813"/>
    </source>
</evidence>
<dbReference type="InterPro" id="IPR002575">
    <property type="entry name" value="Aminoglycoside_PTrfase"/>
</dbReference>
<dbReference type="RefSeq" id="WP_188496340.1">
    <property type="nucleotide sequence ID" value="NZ_BMFV01000005.1"/>
</dbReference>
<dbReference type="AlphaFoldDB" id="A0A8J2ZUK8"/>
<dbReference type="Gene3D" id="3.90.1200.10">
    <property type="match status" value="1"/>
</dbReference>
<accession>A0A8J2ZUK8</accession>
<dbReference type="PANTHER" id="PTHR21310">
    <property type="entry name" value="AMINOGLYCOSIDE PHOSPHOTRANSFERASE-RELATED-RELATED"/>
    <property type="match status" value="1"/>
</dbReference>
<dbReference type="SUPFAM" id="SSF56112">
    <property type="entry name" value="Protein kinase-like (PK-like)"/>
    <property type="match status" value="1"/>
</dbReference>
<reference evidence="2" key="2">
    <citation type="submission" date="2020-09" db="EMBL/GenBank/DDBJ databases">
        <authorList>
            <person name="Sun Q."/>
            <person name="Zhou Y."/>
        </authorList>
    </citation>
    <scope>NUCLEOTIDE SEQUENCE</scope>
    <source>
        <strain evidence="2">CGMCC 1.12777</strain>
    </source>
</reference>
<comment type="caution">
    <text evidence="2">The sequence shown here is derived from an EMBL/GenBank/DDBJ whole genome shotgun (WGS) entry which is preliminary data.</text>
</comment>
<reference evidence="2" key="1">
    <citation type="journal article" date="2014" name="Int. J. Syst. Evol. Microbiol.">
        <title>Complete genome sequence of Corynebacterium casei LMG S-19264T (=DSM 44701T), isolated from a smear-ripened cheese.</title>
        <authorList>
            <consortium name="US DOE Joint Genome Institute (JGI-PGF)"/>
            <person name="Walter F."/>
            <person name="Albersmeier A."/>
            <person name="Kalinowski J."/>
            <person name="Ruckert C."/>
        </authorList>
    </citation>
    <scope>NUCLEOTIDE SEQUENCE</scope>
    <source>
        <strain evidence="2">CGMCC 1.12777</strain>
    </source>
</reference>